<comment type="caution">
    <text evidence="2">The sequence shown here is derived from an EMBL/GenBank/DDBJ whole genome shotgun (WGS) entry which is preliminary data.</text>
</comment>
<dbReference type="PANTHER" id="PTHR11575:SF42">
    <property type="entry name" value="SULFUR OXIDATION PROTEIN SOXB"/>
    <property type="match status" value="1"/>
</dbReference>
<protein>
    <submittedName>
        <fullName evidence="2">5'-nucleotidase</fullName>
        <ecNumber evidence="2">3.1.3.5</ecNumber>
    </submittedName>
</protein>
<keyword evidence="2" id="KW-0378">Hydrolase</keyword>
<dbReference type="InterPro" id="IPR006179">
    <property type="entry name" value="5_nucleotidase/apyrase"/>
</dbReference>
<gene>
    <name evidence="2" type="ORF">RM541_08860</name>
</gene>
<sequence>MLGEIQLKIKDRKLIGVDTQHHFLWLSDYKKDPEMESLIQKLRAPHRDSLKEKIATATEVIQRQYKSESPFDKLVGNLLRKEYDAQISFLPGVGYGISLQDEVIREDLYTLIPHPPKVTTLSLTGKQIKATLEQTAFNLKSEEKYEIVGGLLQSSGISYTLNFSQPIGNRISNVKVQGEDLEFQKYYSVVTHTGMLNGLHRYDELGNGKNIMKKKIQLNESVVEKFRD</sequence>
<dbReference type="Gene3D" id="3.90.780.10">
    <property type="entry name" value="5'-Nucleotidase, C-terminal domain"/>
    <property type="match status" value="1"/>
</dbReference>
<evidence type="ECO:0000259" key="1">
    <source>
        <dbReference type="Pfam" id="PF02872"/>
    </source>
</evidence>
<dbReference type="InterPro" id="IPR036907">
    <property type="entry name" value="5'-Nucleotdase_C_sf"/>
</dbReference>
<dbReference type="InterPro" id="IPR008334">
    <property type="entry name" value="5'-Nucleotdase_C"/>
</dbReference>
<proteinExistence type="predicted"/>
<accession>A0ABU3DRY3</accession>
<dbReference type="EC" id="3.1.3.5" evidence="2"/>
<dbReference type="SUPFAM" id="SSF55816">
    <property type="entry name" value="5'-nucleotidase (syn. UDP-sugar hydrolase), C-terminal domain"/>
    <property type="match status" value="1"/>
</dbReference>
<dbReference type="GO" id="GO:0008253">
    <property type="term" value="F:5'-nucleotidase activity"/>
    <property type="evidence" value="ECO:0007669"/>
    <property type="project" value="UniProtKB-EC"/>
</dbReference>
<dbReference type="RefSeq" id="WP_311499801.1">
    <property type="nucleotide sequence ID" value="NZ_JAVRHN010000006.1"/>
</dbReference>
<reference evidence="2 3" key="1">
    <citation type="submission" date="2023-09" db="EMBL/GenBank/DDBJ databases">
        <authorList>
            <person name="Rey-Velasco X."/>
        </authorList>
    </citation>
    <scope>NUCLEOTIDE SEQUENCE [LARGE SCALE GENOMIC DNA]</scope>
    <source>
        <strain evidence="2 3">F225</strain>
    </source>
</reference>
<name>A0ABU3DRY3_9FLAO</name>
<dbReference type="PANTHER" id="PTHR11575">
    <property type="entry name" value="5'-NUCLEOTIDASE-RELATED"/>
    <property type="match status" value="1"/>
</dbReference>
<feature type="domain" description="5'-Nucleotidase C-terminal" evidence="1">
    <location>
        <begin position="54"/>
        <end position="202"/>
    </location>
</feature>
<dbReference type="Proteomes" id="UP001253848">
    <property type="component" value="Unassembled WGS sequence"/>
</dbReference>
<keyword evidence="3" id="KW-1185">Reference proteome</keyword>
<organism evidence="2 3">
    <name type="scientific">Autumnicola psychrophila</name>
    <dbReference type="NCBI Taxonomy" id="3075592"/>
    <lineage>
        <taxon>Bacteria</taxon>
        <taxon>Pseudomonadati</taxon>
        <taxon>Bacteroidota</taxon>
        <taxon>Flavobacteriia</taxon>
        <taxon>Flavobacteriales</taxon>
        <taxon>Flavobacteriaceae</taxon>
        <taxon>Autumnicola</taxon>
    </lineage>
</organism>
<evidence type="ECO:0000313" key="3">
    <source>
        <dbReference type="Proteomes" id="UP001253848"/>
    </source>
</evidence>
<evidence type="ECO:0000313" key="2">
    <source>
        <dbReference type="EMBL" id="MDT0686475.1"/>
    </source>
</evidence>
<dbReference type="Pfam" id="PF02872">
    <property type="entry name" value="5_nucleotid_C"/>
    <property type="match status" value="1"/>
</dbReference>
<dbReference type="EMBL" id="JAVRHN010000006">
    <property type="protein sequence ID" value="MDT0686475.1"/>
    <property type="molecule type" value="Genomic_DNA"/>
</dbReference>